<feature type="compositionally biased region" description="Low complexity" evidence="1">
    <location>
        <begin position="450"/>
        <end position="466"/>
    </location>
</feature>
<evidence type="ECO:0000256" key="1">
    <source>
        <dbReference type="SAM" id="MobiDB-lite"/>
    </source>
</evidence>
<proteinExistence type="predicted"/>
<reference evidence="4" key="1">
    <citation type="submission" date="2017-01" db="EMBL/GenBank/DDBJ databases">
        <authorList>
            <person name="Varghese N."/>
            <person name="Submissions S."/>
        </authorList>
    </citation>
    <scope>NUCLEOTIDE SEQUENCE [LARGE SCALE GENOMIC DNA]</scope>
    <source>
        <strain evidence="4">UM1</strain>
    </source>
</reference>
<feature type="domain" description="ORC1/DEAH AAA+ ATPase" evidence="2">
    <location>
        <begin position="131"/>
        <end position="277"/>
    </location>
</feature>
<dbReference type="OrthoDB" id="5593847at2"/>
<dbReference type="Proteomes" id="UP000241788">
    <property type="component" value="Unassembled WGS sequence"/>
</dbReference>
<dbReference type="GO" id="GO:0016887">
    <property type="term" value="F:ATP hydrolysis activity"/>
    <property type="evidence" value="ECO:0007669"/>
    <property type="project" value="InterPro"/>
</dbReference>
<dbReference type="InterPro" id="IPR049945">
    <property type="entry name" value="AAA_22"/>
</dbReference>
<dbReference type="STRING" id="1604334.SAMN05421546_2395"/>
<gene>
    <name evidence="3" type="ORF">SAMN05421546_2395</name>
</gene>
<accession>A0A1N6Y6F5</accession>
<name>A0A1N6Y6F5_9GAMM</name>
<evidence type="ECO:0000259" key="2">
    <source>
        <dbReference type="Pfam" id="PF13401"/>
    </source>
</evidence>
<dbReference type="AlphaFoldDB" id="A0A1N6Y6F5"/>
<protein>
    <submittedName>
        <fullName evidence="3">TniB protein</fullName>
    </submittedName>
</protein>
<dbReference type="Gene3D" id="3.40.50.300">
    <property type="entry name" value="P-loop containing nucleotide triphosphate hydrolases"/>
    <property type="match status" value="1"/>
</dbReference>
<organism evidence="3 4">
    <name type="scientific">Solilutibacter tolerans</name>
    <dbReference type="NCBI Taxonomy" id="1604334"/>
    <lineage>
        <taxon>Bacteria</taxon>
        <taxon>Pseudomonadati</taxon>
        <taxon>Pseudomonadota</taxon>
        <taxon>Gammaproteobacteria</taxon>
        <taxon>Lysobacterales</taxon>
        <taxon>Lysobacteraceae</taxon>
        <taxon>Solilutibacter</taxon>
    </lineage>
</organism>
<dbReference type="InterPro" id="IPR027417">
    <property type="entry name" value="P-loop_NTPase"/>
</dbReference>
<keyword evidence="4" id="KW-1185">Reference proteome</keyword>
<evidence type="ECO:0000313" key="3">
    <source>
        <dbReference type="EMBL" id="SIR10143.1"/>
    </source>
</evidence>
<dbReference type="EMBL" id="FTLW01000006">
    <property type="protein sequence ID" value="SIR10143.1"/>
    <property type="molecule type" value="Genomic_DNA"/>
</dbReference>
<sequence length="514" mass="57436">MTPRKIAAVEGNQQAAGVNGPARFNPFALAIRRPLTEEEVIDEVARTPRVYEGECELSPYARRELVMRLDDFVEPLPRFFELENRISGMIRAGYARRNPLPLGLQRQLVEKQGLDQREFTTPAPITLAPGLSLIGFSDVGKTTAVSSVLSLHSQLHIHESFQGVPFHRTQLVWARVACPPSGGARTLLMNIFQEFDRLLGTDNHRRFDNSRRSGPELIPNLVDIMSTLGLGLLVIDEIQRLVRMGDEEASLLLDVFTHLRTEIHTPVMLIGTPKAMSVLNSGFEQGRRNTSLGHIDWQPMDNDDTWAFFVEQMWKLQWLSKPTPLTEKLQNALYEWSQGITDIAVKIFKMAQYTVIGADDEKLTPELFEVVVRTEFAWFVPWIPYLKRRDPKLMSGEFDRLFEPNAKKGRRKSQVAAAPDLSNALLHAGVKPEELHDVLAGLRQRREAETAAAAGTPATSVKPAKAPNKKKAPAPAETASGLTLWELVQQQPHLSGHDALLEAGHVRLPGALGF</sequence>
<dbReference type="SUPFAM" id="SSF52540">
    <property type="entry name" value="P-loop containing nucleoside triphosphate hydrolases"/>
    <property type="match status" value="1"/>
</dbReference>
<evidence type="ECO:0000313" key="4">
    <source>
        <dbReference type="Proteomes" id="UP000241788"/>
    </source>
</evidence>
<feature type="region of interest" description="Disordered" evidence="1">
    <location>
        <begin position="446"/>
        <end position="477"/>
    </location>
</feature>
<dbReference type="Pfam" id="PF13401">
    <property type="entry name" value="AAA_22"/>
    <property type="match status" value="1"/>
</dbReference>